<organism evidence="6 7">
    <name type="scientific">Ambrosia artemisiifolia</name>
    <name type="common">Common ragweed</name>
    <dbReference type="NCBI Taxonomy" id="4212"/>
    <lineage>
        <taxon>Eukaryota</taxon>
        <taxon>Viridiplantae</taxon>
        <taxon>Streptophyta</taxon>
        <taxon>Embryophyta</taxon>
        <taxon>Tracheophyta</taxon>
        <taxon>Spermatophyta</taxon>
        <taxon>Magnoliopsida</taxon>
        <taxon>eudicotyledons</taxon>
        <taxon>Gunneridae</taxon>
        <taxon>Pentapetalae</taxon>
        <taxon>asterids</taxon>
        <taxon>campanulids</taxon>
        <taxon>Asterales</taxon>
        <taxon>Asteraceae</taxon>
        <taxon>Asteroideae</taxon>
        <taxon>Heliantheae alliance</taxon>
        <taxon>Heliantheae</taxon>
        <taxon>Ambrosia</taxon>
    </lineage>
</organism>
<dbReference type="GO" id="GO:0009908">
    <property type="term" value="P:flower development"/>
    <property type="evidence" value="ECO:0007669"/>
    <property type="project" value="UniProtKB-KW"/>
</dbReference>
<feature type="compositionally biased region" description="Polar residues" evidence="5">
    <location>
        <begin position="813"/>
        <end position="831"/>
    </location>
</feature>
<name>A0AAD5BY63_AMBAR</name>
<dbReference type="InterPro" id="IPR012474">
    <property type="entry name" value="Frigida"/>
</dbReference>
<evidence type="ECO:0008006" key="8">
    <source>
        <dbReference type="Google" id="ProtNLM"/>
    </source>
</evidence>
<keyword evidence="3" id="KW-0221">Differentiation</keyword>
<gene>
    <name evidence="6" type="ORF">M8C21_032230</name>
</gene>
<dbReference type="Proteomes" id="UP001206925">
    <property type="component" value="Unassembled WGS sequence"/>
</dbReference>
<dbReference type="Pfam" id="PF07899">
    <property type="entry name" value="Frigida"/>
    <property type="match status" value="3"/>
</dbReference>
<feature type="region of interest" description="Disordered" evidence="5">
    <location>
        <begin position="1522"/>
        <end position="1543"/>
    </location>
</feature>
<feature type="region of interest" description="Disordered" evidence="5">
    <location>
        <begin position="1429"/>
        <end position="1470"/>
    </location>
</feature>
<reference evidence="6" key="1">
    <citation type="submission" date="2022-06" db="EMBL/GenBank/DDBJ databases">
        <title>Uncovering the hologenomic basis of an extraordinary plant invasion.</title>
        <authorList>
            <person name="Bieker V.C."/>
            <person name="Martin M.D."/>
            <person name="Gilbert T."/>
            <person name="Hodgins K."/>
            <person name="Battlay P."/>
            <person name="Petersen B."/>
            <person name="Wilson J."/>
        </authorList>
    </citation>
    <scope>NUCLEOTIDE SEQUENCE</scope>
    <source>
        <strain evidence="6">AA19_3_7</strain>
        <tissue evidence="6">Leaf</tissue>
    </source>
</reference>
<evidence type="ECO:0000256" key="3">
    <source>
        <dbReference type="ARBA" id="ARBA00022782"/>
    </source>
</evidence>
<comment type="caution">
    <text evidence="6">The sequence shown here is derived from an EMBL/GenBank/DDBJ whole genome shotgun (WGS) entry which is preliminary data.</text>
</comment>
<sequence>MDTISTLISHINLQNQQTTTTQPSPQLTTSINQLRSFSTALSAFINHYDELHTHINFINSSIDSILPPHLLQTVVNPNSLITSSDRRINDLPQVIVSEQNPRESVSDCERSHESATAHDSTGLLLEVVDVSNNIEEIDVFENHVGIEVLKDREEIDALKERAETVNNNQTIAAVPEAIVSDQNPNTDGEQSDERLGEIIVYKKSEEIDSLMMNLEEPDTSKTREINDVPKNHVEMDNVKKAEETVPDTSCDDRTITAVVEAVVLEPKFNGMADNCELSHENVRTPESLEEIDVQSNILKKPEQTDSLKKKNKRTGTRSYDKESVALNKFGRKLQFFCKKMNFKGMKWHIVKHISKTFDLREEIAKALKLAKDPAKLVLNSIGIVQGNGAFCQDKQSLERKAAVLILECFVMISSDDGIEIAKVDQEYAAQAAVDWRERMIREGGFGHTDEVDARGLLLLISGFGIQDDVFNIQDIVDLVRASNVKGISTALRCSVFLMPKIPEVINLMVKNNLEIEAVDMAYAFGLEDICNPRNILTTYLLNIIEDIQNNSPFQMVDVAKQQLFDLKSIKQCLESHNVDPSVLLPDIKINEKIQNLENEVNKWKIIQKRKSLENPFQQETKRACFGHESMTSQQKPVDHYGMNRFNQSTQLGTSYFDSDRNSSNSYITNHSASSVYNASAMPENMPDLVPNGLSGGFPGSYDQAMRTAKEFDVSTNPEEINALKKHAETDSSKKPEETVLETSCDQPISATPEAIVLEQNPNGMATNGEQSHENTDICKNPKEAVVLKKPEELVTLVIPEELNTSKKPEETVPQMSCDQTTRAVSKQNPNRMATKCDQSHENVSQKHAVTDVSKKPEQPDILKPEQTDIYKNPEEIDTLKKHEETSISKKDKESEALKKVVFLCQSMRHKEMKWHVAEHLSELSNLRVEVANALRLAEDPAQLVLNSIGSGDGIKIAKSDQERAAQAAVDWRKRIISEGGLEHTDEVDARGLLLLISGFGIENHVFRTQDIMALIRASNVKGISTALRRSVFLIPKIPMVIFLMVKHNLEIEAVDVAYTFGLEDMCHPRNILTTYLHKKVIDFQNSSVSGMLEAMKQYLSDLKSVKQCLESHNVDPSTLLPDFKINEKIQNLEKEVNEWKLTQKREPLENPLYQEAKRACNGHENMHCQQKLIDRYGMNQFNSSTQLSTGCNDSDQNFGNTYVTNHSVSSVYDASAMPENIPCLVPNGQAGGFPGSYDQTMYEETVRETSCDQTLNVVPEAIVSEQNPNKMATNCDQRHENVKAPESLEEIDVSKKHAVINTSKKPEQTDICKNPEETVVLKKPGVIDTSMVPEETYTSKYLEEIDTSEKPGETLPETSCDQTTPVVPEAIVSEQNPNGMATNHEQSHEYSSKKPAVISIPKKPEQTDICKNPEETVVLKKLEELDASMNQEEIHTSNKPELHEESGIPNGTATNREQSHENASKNPAVIGISKKLEQTDICENPEETVVLKKPEELDTSMNQEEIDTSKKPELVDICKNPEETGVLKKPEEIDTSKKHEETKHFSEMINLREEIAKALKLAKDPAQLVLNSIGRAHEHSAKVRVHIKPIKSEEGWLQF</sequence>
<evidence type="ECO:0000256" key="5">
    <source>
        <dbReference type="SAM" id="MobiDB-lite"/>
    </source>
</evidence>
<feature type="compositionally biased region" description="Basic and acidic residues" evidence="5">
    <location>
        <begin position="724"/>
        <end position="737"/>
    </location>
</feature>
<dbReference type="GO" id="GO:0030154">
    <property type="term" value="P:cell differentiation"/>
    <property type="evidence" value="ECO:0007669"/>
    <property type="project" value="UniProtKB-KW"/>
</dbReference>
<proteinExistence type="inferred from homology"/>
<evidence type="ECO:0000256" key="1">
    <source>
        <dbReference type="ARBA" id="ARBA00008956"/>
    </source>
</evidence>
<dbReference type="EMBL" id="JAMZMK010010364">
    <property type="protein sequence ID" value="KAI7731866.1"/>
    <property type="molecule type" value="Genomic_DNA"/>
</dbReference>
<dbReference type="PANTHER" id="PTHR31791">
    <property type="entry name" value="FRIGIDA-LIKE PROTEIN 3-RELATED"/>
    <property type="match status" value="1"/>
</dbReference>
<evidence type="ECO:0000313" key="6">
    <source>
        <dbReference type="EMBL" id="KAI7731866.1"/>
    </source>
</evidence>
<feature type="region of interest" description="Disordered" evidence="5">
    <location>
        <begin position="806"/>
        <end position="871"/>
    </location>
</feature>
<keyword evidence="4" id="KW-0287">Flowering</keyword>
<feature type="compositionally biased region" description="Basic and acidic residues" evidence="5">
    <location>
        <begin position="837"/>
        <end position="871"/>
    </location>
</feature>
<dbReference type="PANTHER" id="PTHR31791:SF49">
    <property type="entry name" value="INACTIVE PROTEIN FRIGIDA"/>
    <property type="match status" value="1"/>
</dbReference>
<keyword evidence="7" id="KW-1185">Reference proteome</keyword>
<accession>A0AAD5BY63</accession>
<keyword evidence="2" id="KW-0217">Developmental protein</keyword>
<evidence type="ECO:0000256" key="4">
    <source>
        <dbReference type="ARBA" id="ARBA00023089"/>
    </source>
</evidence>
<comment type="similarity">
    <text evidence="1">Belongs to the Frigida family.</text>
</comment>
<feature type="region of interest" description="Disordered" evidence="5">
    <location>
        <begin position="724"/>
        <end position="744"/>
    </location>
</feature>
<feature type="compositionally biased region" description="Basic and acidic residues" evidence="5">
    <location>
        <begin position="1432"/>
        <end position="1446"/>
    </location>
</feature>
<evidence type="ECO:0000256" key="2">
    <source>
        <dbReference type="ARBA" id="ARBA00022473"/>
    </source>
</evidence>
<evidence type="ECO:0000313" key="7">
    <source>
        <dbReference type="Proteomes" id="UP001206925"/>
    </source>
</evidence>
<protein>
    <recommendedName>
        <fullName evidence="8">FRIGIDA-like protein</fullName>
    </recommendedName>
</protein>